<evidence type="ECO:0000313" key="1">
    <source>
        <dbReference type="EMBL" id="MBB3941367.1"/>
    </source>
</evidence>
<protein>
    <submittedName>
        <fullName evidence="1">5-methylcytosine-specific restriction endonuclease McrA</fullName>
    </submittedName>
</protein>
<sequence length="110" mass="12599">MVDAYLPALSDFKFSAEEEAAIAAAMLEESSWDKVPAAHKDAMKSAKQRILSYHMARHKQQCCYCRAILQGGGYFMIDREHILPKSLYKPFTFAPWNLSVSCKRCNMQFK</sequence>
<dbReference type="AlphaFoldDB" id="A0A7W6CAH7"/>
<accession>A0A7W6CAH7</accession>
<dbReference type="Proteomes" id="UP000561459">
    <property type="component" value="Unassembled WGS sequence"/>
</dbReference>
<gene>
    <name evidence="1" type="ORF">GGR39_003043</name>
</gene>
<keyword evidence="1" id="KW-0540">Nuclease</keyword>
<dbReference type="GO" id="GO:0004519">
    <property type="term" value="F:endonuclease activity"/>
    <property type="evidence" value="ECO:0007669"/>
    <property type="project" value="UniProtKB-KW"/>
</dbReference>
<dbReference type="EMBL" id="JACIDY010000008">
    <property type="protein sequence ID" value="MBB3941367.1"/>
    <property type="molecule type" value="Genomic_DNA"/>
</dbReference>
<keyword evidence="2" id="KW-1185">Reference proteome</keyword>
<keyword evidence="1" id="KW-0255">Endonuclease</keyword>
<reference evidence="1 2" key="1">
    <citation type="submission" date="2020-08" db="EMBL/GenBank/DDBJ databases">
        <title>Genomic Encyclopedia of Type Strains, Phase IV (KMG-IV): sequencing the most valuable type-strain genomes for metagenomic binning, comparative biology and taxonomic classification.</title>
        <authorList>
            <person name="Goeker M."/>
        </authorList>
    </citation>
    <scope>NUCLEOTIDE SEQUENCE [LARGE SCALE GENOMIC DNA]</scope>
    <source>
        <strain evidence="1 2">DSM 27568</strain>
    </source>
</reference>
<comment type="caution">
    <text evidence="1">The sequence shown here is derived from an EMBL/GenBank/DDBJ whole genome shotgun (WGS) entry which is preliminary data.</text>
</comment>
<keyword evidence="1" id="KW-0378">Hydrolase</keyword>
<dbReference type="Gene3D" id="1.10.30.50">
    <property type="match status" value="1"/>
</dbReference>
<name>A0A7W6CAH7_9SPHN</name>
<proteinExistence type="predicted"/>
<organism evidence="1 2">
    <name type="scientific">Novosphingobium fluoreni</name>
    <dbReference type="NCBI Taxonomy" id="1391222"/>
    <lineage>
        <taxon>Bacteria</taxon>
        <taxon>Pseudomonadati</taxon>
        <taxon>Pseudomonadota</taxon>
        <taxon>Alphaproteobacteria</taxon>
        <taxon>Sphingomonadales</taxon>
        <taxon>Sphingomonadaceae</taxon>
        <taxon>Novosphingobium</taxon>
    </lineage>
</organism>
<evidence type="ECO:0000313" key="2">
    <source>
        <dbReference type="Proteomes" id="UP000561459"/>
    </source>
</evidence>
<dbReference type="RefSeq" id="WP_183618124.1">
    <property type="nucleotide sequence ID" value="NZ_JACIDY010000008.1"/>
</dbReference>